<protein>
    <submittedName>
        <fullName evidence="3">Histidine phosphatase family protein</fullName>
    </submittedName>
</protein>
<dbReference type="CDD" id="cd07067">
    <property type="entry name" value="HP_PGM_like"/>
    <property type="match status" value="1"/>
</dbReference>
<dbReference type="AlphaFoldDB" id="A0A5Q3Q5W3"/>
<proteinExistence type="predicted"/>
<name>A0A5Q3Q5W3_9PSEU</name>
<dbReference type="InterPro" id="IPR013078">
    <property type="entry name" value="His_Pase_superF_clade-1"/>
</dbReference>
<dbReference type="SMART" id="SM00855">
    <property type="entry name" value="PGAM"/>
    <property type="match status" value="1"/>
</dbReference>
<dbReference type="EMBL" id="CP045929">
    <property type="protein sequence ID" value="QGK69230.1"/>
    <property type="molecule type" value="Genomic_DNA"/>
</dbReference>
<dbReference type="PIRSF" id="PIRSF000709">
    <property type="entry name" value="6PFK_2-Ptase"/>
    <property type="match status" value="1"/>
</dbReference>
<keyword evidence="4" id="KW-1185">Reference proteome</keyword>
<evidence type="ECO:0000256" key="1">
    <source>
        <dbReference type="PIRSR" id="PIRSR613078-1"/>
    </source>
</evidence>
<evidence type="ECO:0000313" key="3">
    <source>
        <dbReference type="EMBL" id="QGK69230.1"/>
    </source>
</evidence>
<evidence type="ECO:0000313" key="4">
    <source>
        <dbReference type="Proteomes" id="UP000371041"/>
    </source>
</evidence>
<accession>A0A5Q3Q5W3</accession>
<dbReference type="PROSITE" id="PS00175">
    <property type="entry name" value="PG_MUTASE"/>
    <property type="match status" value="1"/>
</dbReference>
<feature type="binding site" evidence="2">
    <location>
        <position position="60"/>
    </location>
    <ligand>
        <name>substrate</name>
    </ligand>
</feature>
<dbReference type="KEGG" id="sace:GIY23_06505"/>
<dbReference type="GO" id="GO:0016791">
    <property type="term" value="F:phosphatase activity"/>
    <property type="evidence" value="ECO:0007669"/>
    <property type="project" value="TreeGrafter"/>
</dbReference>
<dbReference type="InterPro" id="IPR029033">
    <property type="entry name" value="His_PPase_superfam"/>
</dbReference>
<dbReference type="PANTHER" id="PTHR48100:SF62">
    <property type="entry name" value="GLUCOSYL-3-PHOSPHOGLYCERATE PHOSPHATASE"/>
    <property type="match status" value="1"/>
</dbReference>
<dbReference type="GO" id="GO:0005737">
    <property type="term" value="C:cytoplasm"/>
    <property type="evidence" value="ECO:0007669"/>
    <property type="project" value="TreeGrafter"/>
</dbReference>
<dbReference type="InterPro" id="IPR001345">
    <property type="entry name" value="PG/BPGM_mutase_AS"/>
</dbReference>
<feature type="active site" description="Tele-phosphohistidine intermediate" evidence="1">
    <location>
        <position position="11"/>
    </location>
</feature>
<dbReference type="Pfam" id="PF00300">
    <property type="entry name" value="His_Phos_1"/>
    <property type="match status" value="1"/>
</dbReference>
<dbReference type="InterPro" id="IPR050275">
    <property type="entry name" value="PGM_Phosphatase"/>
</dbReference>
<evidence type="ECO:0000256" key="2">
    <source>
        <dbReference type="PIRSR" id="PIRSR613078-2"/>
    </source>
</evidence>
<gene>
    <name evidence="3" type="ORF">GIY23_06505</name>
</gene>
<dbReference type="Gene3D" id="3.40.50.1240">
    <property type="entry name" value="Phosphoglycerate mutase-like"/>
    <property type="match status" value="1"/>
</dbReference>
<dbReference type="SUPFAM" id="SSF53254">
    <property type="entry name" value="Phosphoglycerate mutase-like"/>
    <property type="match status" value="1"/>
</dbReference>
<sequence>MSLHRLVLWRHGETDYNLAGRLQGHLDSALTDNGRQQALVAAEAVGEFEPDVAVSSDLRRARSTVSALGEVSGIPAALDKRLRETNVGDWQGLSGAEIEHSWPGAMTLWRSDATWAPPGGESRVEVAERALSVVTELDHSHHGTALLCTHGGLITSLTARLLDLPVRLWPSIGGVGNCHWVVLVRRDRHDHTWRLMTYNHGVTN</sequence>
<reference evidence="4" key="1">
    <citation type="submission" date="2019-11" db="EMBL/GenBank/DDBJ databases">
        <title>The complete genome sequence of Saccharopolyspora sp. E2A.</title>
        <authorList>
            <person name="Zhang G."/>
        </authorList>
    </citation>
    <scope>NUCLEOTIDE SEQUENCE [LARGE SCALE GENOMIC DNA]</scope>
    <source>
        <strain evidence="4">E2A</strain>
    </source>
</reference>
<feature type="binding site" evidence="2">
    <location>
        <begin position="10"/>
        <end position="17"/>
    </location>
    <ligand>
        <name>substrate</name>
    </ligand>
</feature>
<dbReference type="RefSeq" id="WP_154075830.1">
    <property type="nucleotide sequence ID" value="NZ_CP045929.1"/>
</dbReference>
<dbReference type="Proteomes" id="UP000371041">
    <property type="component" value="Chromosome"/>
</dbReference>
<dbReference type="PANTHER" id="PTHR48100">
    <property type="entry name" value="BROAD-SPECIFICITY PHOSPHATASE YOR283W-RELATED"/>
    <property type="match status" value="1"/>
</dbReference>
<feature type="active site" description="Proton donor/acceptor" evidence="1">
    <location>
        <position position="84"/>
    </location>
</feature>
<organism evidence="3 4">
    <name type="scientific">Allosaccharopolyspora coralli</name>
    <dbReference type="NCBI Taxonomy" id="2665642"/>
    <lineage>
        <taxon>Bacteria</taxon>
        <taxon>Bacillati</taxon>
        <taxon>Actinomycetota</taxon>
        <taxon>Actinomycetes</taxon>
        <taxon>Pseudonocardiales</taxon>
        <taxon>Pseudonocardiaceae</taxon>
        <taxon>Allosaccharopolyspora</taxon>
    </lineage>
</organism>